<evidence type="ECO:0000259" key="8">
    <source>
        <dbReference type="Pfam" id="PF21694"/>
    </source>
</evidence>
<comment type="catalytic activity">
    <reaction evidence="7">
        <text>DNA(n) + a 2'-deoxyribonucleoside 5'-triphosphate = DNA(n+1) + diphosphate</text>
        <dbReference type="Rhea" id="RHEA:22508"/>
        <dbReference type="Rhea" id="RHEA-COMP:17339"/>
        <dbReference type="Rhea" id="RHEA-COMP:17340"/>
        <dbReference type="ChEBI" id="CHEBI:33019"/>
        <dbReference type="ChEBI" id="CHEBI:61560"/>
        <dbReference type="ChEBI" id="CHEBI:173112"/>
        <dbReference type="EC" id="2.7.7.7"/>
    </reaction>
</comment>
<reference evidence="9 10" key="1">
    <citation type="submission" date="2019-06" db="EMBL/GenBank/DDBJ databases">
        <title>Sequencing the genomes of 1000 actinobacteria strains.</title>
        <authorList>
            <person name="Klenk H.-P."/>
        </authorList>
    </citation>
    <scope>NUCLEOTIDE SEQUENCE [LARGE SCALE GENOMIC DNA]</scope>
    <source>
        <strain evidence="9 10">DSM 45301</strain>
    </source>
</reference>
<comment type="similarity">
    <text evidence="6">Belongs to the DNA polymerase HolA subunit family.</text>
</comment>
<dbReference type="PANTHER" id="PTHR34388:SF1">
    <property type="entry name" value="DNA POLYMERASE III SUBUNIT DELTA"/>
    <property type="match status" value="1"/>
</dbReference>
<organism evidence="9 10">
    <name type="scientific">Pseudonocardia kunmingensis</name>
    <dbReference type="NCBI Taxonomy" id="630975"/>
    <lineage>
        <taxon>Bacteria</taxon>
        <taxon>Bacillati</taxon>
        <taxon>Actinomycetota</taxon>
        <taxon>Actinomycetes</taxon>
        <taxon>Pseudonocardiales</taxon>
        <taxon>Pseudonocardiaceae</taxon>
        <taxon>Pseudonocardia</taxon>
    </lineage>
</organism>
<sequence length="327" mass="34125">MPCASMERVATPAPLHLVLGEEELLVERAVEQVVAQVRVTDPAAEVRRVRAAELTPADLAESLSPSLFAEGRVLVLLAAHEVGKDLGAAIVAQAADPAEGIVLVVVHAGGARNKALADALRKAGASVTTCNKITRMDERSDFVRAEARRVGGKITGDAIGVLLEAVGSDLRELAAATSQLVADTGGTVDDRAVRRYHRGRAESSGFAVADRVVAGERAAALEALRWAQLLGVPSVLIADALADALRTLAKVGSAGRGDPNRLAGTLGMPPWKIRKAQQQVRAWGPEALAEAFDAAAEVNADVKGAAADADYALERAVLRICAARGRR</sequence>
<evidence type="ECO:0000256" key="7">
    <source>
        <dbReference type="ARBA" id="ARBA00049244"/>
    </source>
</evidence>
<dbReference type="EMBL" id="VFPA01000003">
    <property type="protein sequence ID" value="TQM09497.1"/>
    <property type="molecule type" value="Genomic_DNA"/>
</dbReference>
<comment type="caution">
    <text evidence="9">The sequence shown here is derived from an EMBL/GenBank/DDBJ whole genome shotgun (WGS) entry which is preliminary data.</text>
</comment>
<dbReference type="Gene3D" id="1.20.272.10">
    <property type="match status" value="1"/>
</dbReference>
<dbReference type="GO" id="GO:0009360">
    <property type="term" value="C:DNA polymerase III complex"/>
    <property type="evidence" value="ECO:0007669"/>
    <property type="project" value="TreeGrafter"/>
</dbReference>
<dbReference type="SUPFAM" id="SSF48019">
    <property type="entry name" value="post-AAA+ oligomerization domain-like"/>
    <property type="match status" value="1"/>
</dbReference>
<feature type="domain" description="DNA polymerase III delta subunit-like C-terminal" evidence="8">
    <location>
        <begin position="203"/>
        <end position="319"/>
    </location>
</feature>
<dbReference type="NCBIfam" id="NF005918">
    <property type="entry name" value="PRK07914.1"/>
    <property type="match status" value="1"/>
</dbReference>
<dbReference type="SUPFAM" id="SSF52540">
    <property type="entry name" value="P-loop containing nucleoside triphosphate hydrolases"/>
    <property type="match status" value="1"/>
</dbReference>
<dbReference type="GO" id="GO:0003677">
    <property type="term" value="F:DNA binding"/>
    <property type="evidence" value="ECO:0007669"/>
    <property type="project" value="InterPro"/>
</dbReference>
<dbReference type="Gene3D" id="3.40.50.300">
    <property type="entry name" value="P-loop containing nucleotide triphosphate hydrolases"/>
    <property type="match status" value="1"/>
</dbReference>
<dbReference type="NCBIfam" id="TIGR01128">
    <property type="entry name" value="holA"/>
    <property type="match status" value="1"/>
</dbReference>
<keyword evidence="3" id="KW-0548">Nucleotidyltransferase</keyword>
<name>A0A543DJI3_9PSEU</name>
<dbReference type="InterPro" id="IPR027417">
    <property type="entry name" value="P-loop_NTPase"/>
</dbReference>
<dbReference type="Pfam" id="PF21694">
    <property type="entry name" value="DNA_pol3_delta_C"/>
    <property type="match status" value="1"/>
</dbReference>
<gene>
    <name evidence="9" type="ORF">FB558_5256</name>
</gene>
<accession>A0A543DJI3</accession>
<protein>
    <recommendedName>
        <fullName evidence="1">DNA-directed DNA polymerase</fullName>
        <ecNumber evidence="1">2.7.7.7</ecNumber>
    </recommendedName>
</protein>
<evidence type="ECO:0000256" key="4">
    <source>
        <dbReference type="ARBA" id="ARBA00022705"/>
    </source>
</evidence>
<evidence type="ECO:0000256" key="6">
    <source>
        <dbReference type="ARBA" id="ARBA00034754"/>
    </source>
</evidence>
<evidence type="ECO:0000313" key="9">
    <source>
        <dbReference type="EMBL" id="TQM09497.1"/>
    </source>
</evidence>
<evidence type="ECO:0000256" key="3">
    <source>
        <dbReference type="ARBA" id="ARBA00022695"/>
    </source>
</evidence>
<dbReference type="Proteomes" id="UP000315677">
    <property type="component" value="Unassembled WGS sequence"/>
</dbReference>
<keyword evidence="4" id="KW-0235">DNA replication</keyword>
<dbReference type="InterPro" id="IPR048466">
    <property type="entry name" value="DNA_pol3_delta-like_C"/>
</dbReference>
<dbReference type="PANTHER" id="PTHR34388">
    <property type="entry name" value="DNA POLYMERASE III SUBUNIT DELTA"/>
    <property type="match status" value="1"/>
</dbReference>
<keyword evidence="10" id="KW-1185">Reference proteome</keyword>
<dbReference type="InterPro" id="IPR005790">
    <property type="entry name" value="DNA_polIII_delta"/>
</dbReference>
<evidence type="ECO:0000256" key="5">
    <source>
        <dbReference type="ARBA" id="ARBA00022932"/>
    </source>
</evidence>
<evidence type="ECO:0000256" key="2">
    <source>
        <dbReference type="ARBA" id="ARBA00022679"/>
    </source>
</evidence>
<dbReference type="EC" id="2.7.7.7" evidence="1"/>
<proteinExistence type="inferred from homology"/>
<dbReference type="AlphaFoldDB" id="A0A543DJI3"/>
<dbReference type="GO" id="GO:0003887">
    <property type="term" value="F:DNA-directed DNA polymerase activity"/>
    <property type="evidence" value="ECO:0007669"/>
    <property type="project" value="UniProtKB-KW"/>
</dbReference>
<keyword evidence="5" id="KW-0239">DNA-directed DNA polymerase</keyword>
<dbReference type="InterPro" id="IPR008921">
    <property type="entry name" value="DNA_pol3_clamp-load_cplx_C"/>
</dbReference>
<evidence type="ECO:0000256" key="1">
    <source>
        <dbReference type="ARBA" id="ARBA00012417"/>
    </source>
</evidence>
<dbReference type="GO" id="GO:0006261">
    <property type="term" value="P:DNA-templated DNA replication"/>
    <property type="evidence" value="ECO:0007669"/>
    <property type="project" value="TreeGrafter"/>
</dbReference>
<evidence type="ECO:0000313" key="10">
    <source>
        <dbReference type="Proteomes" id="UP000315677"/>
    </source>
</evidence>
<keyword evidence="2" id="KW-0808">Transferase</keyword>